<dbReference type="Gene3D" id="3.40.50.1010">
    <property type="entry name" value="5'-nuclease"/>
    <property type="match status" value="2"/>
</dbReference>
<dbReference type="SMART" id="SM00279">
    <property type="entry name" value="HhH2"/>
    <property type="match status" value="1"/>
</dbReference>
<evidence type="ECO:0000256" key="1">
    <source>
        <dbReference type="ARBA" id="ARBA00001946"/>
    </source>
</evidence>
<evidence type="ECO:0000256" key="8">
    <source>
        <dbReference type="ARBA" id="ARBA00023204"/>
    </source>
</evidence>
<accession>A0A7R9FL39</accession>
<dbReference type="FunFam" id="1.10.150.20:FF:000030">
    <property type="entry name" value="Flap endonuclease GEN-like 1"/>
    <property type="match status" value="1"/>
</dbReference>
<dbReference type="InterPro" id="IPR006086">
    <property type="entry name" value="XPG-I_dom"/>
</dbReference>
<gene>
    <name evidence="12" type="ORF">TTEB3V08_LOCUS3623</name>
</gene>
<dbReference type="PRINTS" id="PR00853">
    <property type="entry name" value="XPGRADSUPER"/>
</dbReference>
<dbReference type="PANTHER" id="PTHR11081:SF70">
    <property type="entry name" value="FLAP ENDONUCLEASE GEN HOMOLOG 1"/>
    <property type="match status" value="1"/>
</dbReference>
<dbReference type="InterPro" id="IPR006084">
    <property type="entry name" value="XPG/Rad2"/>
</dbReference>
<dbReference type="InterPro" id="IPR008918">
    <property type="entry name" value="HhH2"/>
</dbReference>
<evidence type="ECO:0000256" key="7">
    <source>
        <dbReference type="ARBA" id="ARBA00022842"/>
    </source>
</evidence>
<name>A0A7R9FL39_9NEOP</name>
<dbReference type="AlphaFoldDB" id="A0A7R9FL39"/>
<dbReference type="GO" id="GO:0006281">
    <property type="term" value="P:DNA repair"/>
    <property type="evidence" value="ECO:0007669"/>
    <property type="project" value="UniProtKB-KW"/>
</dbReference>
<keyword evidence="6" id="KW-0378">Hydrolase</keyword>
<proteinExistence type="inferred from homology"/>
<keyword evidence="3" id="KW-0479">Metal-binding</keyword>
<dbReference type="Gene3D" id="1.10.150.20">
    <property type="entry name" value="5' to 3' exonuclease, C-terminal subdomain"/>
    <property type="match status" value="1"/>
</dbReference>
<dbReference type="GO" id="GO:0017108">
    <property type="term" value="F:5'-flap endonuclease activity"/>
    <property type="evidence" value="ECO:0007669"/>
    <property type="project" value="UniProtKB-ARBA"/>
</dbReference>
<evidence type="ECO:0000256" key="10">
    <source>
        <dbReference type="SAM" id="MobiDB-lite"/>
    </source>
</evidence>
<keyword evidence="4" id="KW-0255">Endonuclease</keyword>
<dbReference type="SUPFAM" id="SSF88723">
    <property type="entry name" value="PIN domain-like"/>
    <property type="match status" value="1"/>
</dbReference>
<organism evidence="12">
    <name type="scientific">Timema tahoe</name>
    <dbReference type="NCBI Taxonomy" id="61484"/>
    <lineage>
        <taxon>Eukaryota</taxon>
        <taxon>Metazoa</taxon>
        <taxon>Ecdysozoa</taxon>
        <taxon>Arthropoda</taxon>
        <taxon>Hexapoda</taxon>
        <taxon>Insecta</taxon>
        <taxon>Pterygota</taxon>
        <taxon>Neoptera</taxon>
        <taxon>Polyneoptera</taxon>
        <taxon>Phasmatodea</taxon>
        <taxon>Timematodea</taxon>
        <taxon>Timematoidea</taxon>
        <taxon>Timematidae</taxon>
        <taxon>Timema</taxon>
    </lineage>
</organism>
<evidence type="ECO:0000256" key="3">
    <source>
        <dbReference type="ARBA" id="ARBA00022723"/>
    </source>
</evidence>
<keyword evidence="8" id="KW-0234">DNA repair</keyword>
<evidence type="ECO:0000259" key="11">
    <source>
        <dbReference type="SMART" id="SM00484"/>
    </source>
</evidence>
<dbReference type="GO" id="GO:0008821">
    <property type="term" value="F:crossover junction DNA endonuclease activity"/>
    <property type="evidence" value="ECO:0007669"/>
    <property type="project" value="UniProtKB-ARBA"/>
</dbReference>
<dbReference type="Pfam" id="PF00867">
    <property type="entry name" value="XPG_I"/>
    <property type="match status" value="1"/>
</dbReference>
<comment type="similarity">
    <text evidence="9">Belongs to the XPG/RAD2 endonuclease family. GEN subfamily.</text>
</comment>
<keyword evidence="7" id="KW-0460">Magnesium</keyword>
<dbReference type="PANTHER" id="PTHR11081">
    <property type="entry name" value="FLAP ENDONUCLEASE FAMILY MEMBER"/>
    <property type="match status" value="1"/>
</dbReference>
<feature type="domain" description="XPG-I" evidence="11">
    <location>
        <begin position="87"/>
        <end position="164"/>
    </location>
</feature>
<dbReference type="EMBL" id="OE000953">
    <property type="protein sequence ID" value="CAD7455556.1"/>
    <property type="molecule type" value="Genomic_DNA"/>
</dbReference>
<dbReference type="GO" id="GO:0000400">
    <property type="term" value="F:four-way junction DNA binding"/>
    <property type="evidence" value="ECO:0007669"/>
    <property type="project" value="TreeGrafter"/>
</dbReference>
<keyword evidence="2" id="KW-0540">Nuclease</keyword>
<protein>
    <recommendedName>
        <fullName evidence="11">XPG-I domain-containing protein</fullName>
    </recommendedName>
</protein>
<evidence type="ECO:0000256" key="2">
    <source>
        <dbReference type="ARBA" id="ARBA00022722"/>
    </source>
</evidence>
<dbReference type="GO" id="GO:0046872">
    <property type="term" value="F:metal ion binding"/>
    <property type="evidence" value="ECO:0007669"/>
    <property type="project" value="UniProtKB-KW"/>
</dbReference>
<comment type="cofactor">
    <cofactor evidence="1">
        <name>Mg(2+)</name>
        <dbReference type="ChEBI" id="CHEBI:18420"/>
    </cofactor>
</comment>
<evidence type="ECO:0000313" key="12">
    <source>
        <dbReference type="EMBL" id="CAD7455556.1"/>
    </source>
</evidence>
<reference evidence="12" key="1">
    <citation type="submission" date="2020-11" db="EMBL/GenBank/DDBJ databases">
        <authorList>
            <person name="Tran Van P."/>
        </authorList>
    </citation>
    <scope>NUCLEOTIDE SEQUENCE</scope>
</reference>
<keyword evidence="5" id="KW-0227">DNA damage</keyword>
<feature type="region of interest" description="Disordered" evidence="10">
    <location>
        <begin position="46"/>
        <end position="72"/>
    </location>
</feature>
<sequence>MGVKDLWSILAPVCDRKPLWELQDKAVAIDLSCWGIAPALKHDTMARRNRQQHGKNSSQPAVVTKSGKGGGRGHFRSVLKQCEELLSIMGVSCVQGEGEAEATCARLNIARCVAGCITQDGDCFLYGAQTVYRNFTISHQGSGSASAFSVDVYKMSEIEDRLSLSRKKLIALSMLCGCDYNEKGVVGVGKETAMKFIESMNDDQVLDRSASAF</sequence>
<evidence type="ECO:0000256" key="9">
    <source>
        <dbReference type="ARBA" id="ARBA00038112"/>
    </source>
</evidence>
<evidence type="ECO:0000256" key="5">
    <source>
        <dbReference type="ARBA" id="ARBA00022763"/>
    </source>
</evidence>
<evidence type="ECO:0000256" key="4">
    <source>
        <dbReference type="ARBA" id="ARBA00022759"/>
    </source>
</evidence>
<evidence type="ECO:0000256" key="6">
    <source>
        <dbReference type="ARBA" id="ARBA00022801"/>
    </source>
</evidence>
<dbReference type="InterPro" id="IPR029060">
    <property type="entry name" value="PIN-like_dom_sf"/>
</dbReference>
<dbReference type="SMART" id="SM00484">
    <property type="entry name" value="XPGI"/>
    <property type="match status" value="1"/>
</dbReference>
<dbReference type="CDD" id="cd09869">
    <property type="entry name" value="PIN_GEN1"/>
    <property type="match status" value="1"/>
</dbReference>